<dbReference type="OrthoDB" id="3364132at2759"/>
<sequence>MLSSNGVTCELLISNKRAEEYKSENKGSTTKSHVVAIEGRKYVVKLDFSKTGARRHDFTLYADGIELTSMTTTEKKLRIDSIRGKLVNGKGKGKGRGRGKKVENRRLTFGKLGTVDGDAENTELRSNVLNQLGTIKINVHRAKFRARKNKVTGNDRINTAGPVHEESVKGRGLSHITKLGCRQYAKATGSRTTKPIDPENKPYATFIYRYASREILESEGIIELPAPTTIQTVAIITPNISKALEQEAQIVNIKKETADTELVNERDSCKMTLEDLALEIQRLKVELNYNIPIHRETNIGV</sequence>
<keyword evidence="3" id="KW-1185">Reference proteome</keyword>
<comment type="caution">
    <text evidence="2">The sequence shown here is derived from an EMBL/GenBank/DDBJ whole genome shotgun (WGS) entry which is preliminary data.</text>
</comment>
<dbReference type="STRING" id="1284197.S8BF25"/>
<evidence type="ECO:0000313" key="3">
    <source>
        <dbReference type="Proteomes" id="UP000015100"/>
    </source>
</evidence>
<protein>
    <recommendedName>
        <fullName evidence="1">DUF7918 domain-containing protein</fullName>
    </recommendedName>
</protein>
<dbReference type="AlphaFoldDB" id="S8BF25"/>
<proteinExistence type="predicted"/>
<name>S8BF25_DACHA</name>
<dbReference type="Proteomes" id="UP000015100">
    <property type="component" value="Unassembled WGS sequence"/>
</dbReference>
<dbReference type="PANTHER" id="PTHR36223">
    <property type="entry name" value="BETA-LACTAMASE-TYPE TRANSPEPTIDASE FOLD DOMAIN CONTAINING PROTEIN"/>
    <property type="match status" value="1"/>
</dbReference>
<dbReference type="Pfam" id="PF25534">
    <property type="entry name" value="DUF7918"/>
    <property type="match status" value="1"/>
</dbReference>
<evidence type="ECO:0000259" key="1">
    <source>
        <dbReference type="Pfam" id="PF25534"/>
    </source>
</evidence>
<reference evidence="2 3" key="1">
    <citation type="journal article" date="2013" name="PLoS Genet.">
        <title>Genomic mechanisms accounting for the adaptation to parasitism in nematode-trapping fungi.</title>
        <authorList>
            <person name="Meerupati T."/>
            <person name="Andersson K.M."/>
            <person name="Friman E."/>
            <person name="Kumar D."/>
            <person name="Tunlid A."/>
            <person name="Ahren D."/>
        </authorList>
    </citation>
    <scope>NUCLEOTIDE SEQUENCE [LARGE SCALE GENOMIC DNA]</scope>
    <source>
        <strain evidence="2 3">CBS 200.50</strain>
    </source>
</reference>
<evidence type="ECO:0000313" key="2">
    <source>
        <dbReference type="EMBL" id="EPS37833.1"/>
    </source>
</evidence>
<dbReference type="InterPro" id="IPR057678">
    <property type="entry name" value="DUF7918"/>
</dbReference>
<gene>
    <name evidence="2" type="ORF">H072_8374</name>
</gene>
<reference evidence="3" key="2">
    <citation type="submission" date="2013-04" db="EMBL/GenBank/DDBJ databases">
        <title>Genomic mechanisms accounting for the adaptation to parasitism in nematode-trapping fungi.</title>
        <authorList>
            <person name="Ahren D.G."/>
        </authorList>
    </citation>
    <scope>NUCLEOTIDE SEQUENCE [LARGE SCALE GENOMIC DNA]</scope>
    <source>
        <strain evidence="3">CBS 200.50</strain>
    </source>
</reference>
<dbReference type="HOGENOM" id="CLU_081016_0_0_1"/>
<feature type="domain" description="DUF7918" evidence="1">
    <location>
        <begin position="6"/>
        <end position="223"/>
    </location>
</feature>
<organism evidence="2 3">
    <name type="scientific">Dactylellina haptotyla (strain CBS 200.50)</name>
    <name type="common">Nematode-trapping fungus</name>
    <name type="synonym">Monacrosporium haptotylum</name>
    <dbReference type="NCBI Taxonomy" id="1284197"/>
    <lineage>
        <taxon>Eukaryota</taxon>
        <taxon>Fungi</taxon>
        <taxon>Dikarya</taxon>
        <taxon>Ascomycota</taxon>
        <taxon>Pezizomycotina</taxon>
        <taxon>Orbiliomycetes</taxon>
        <taxon>Orbiliales</taxon>
        <taxon>Orbiliaceae</taxon>
        <taxon>Dactylellina</taxon>
    </lineage>
</organism>
<accession>S8BF25</accession>
<dbReference type="EMBL" id="AQGS01000598">
    <property type="protein sequence ID" value="EPS37833.1"/>
    <property type="molecule type" value="Genomic_DNA"/>
</dbReference>
<dbReference type="OMA" id="PRKACET"/>
<dbReference type="PANTHER" id="PTHR36223:SF1">
    <property type="entry name" value="TRANSCRIPTION ELONGATION FACTOR EAF N-TERMINAL DOMAIN-CONTAINING PROTEIN"/>
    <property type="match status" value="1"/>
</dbReference>